<dbReference type="AlphaFoldDB" id="A0A917BNK8"/>
<evidence type="ECO:0000259" key="3">
    <source>
        <dbReference type="SMART" id="SM00822"/>
    </source>
</evidence>
<dbReference type="Pfam" id="PF13561">
    <property type="entry name" value="adh_short_C2"/>
    <property type="match status" value="1"/>
</dbReference>
<sequence length="257" mass="26247">MDLGLAGRAYVVTGASRGLGYATAEHLARDGADLVVAARDKGRVADAATRLSAEGDGSVVGVVADLAHEDCADHLLHAAHEHFGRLDGVVISVGGPPGTSAAQATDDQWRAAFESVFLGAVRLARTALVTARAPLAVTLVLSTSVRAPLSGLAISNGLRPGLAMVAKTLADEFGQHGHRVNVVLPGRIETDRLRELEAGLDPAEAAAARARAVAAIPLGRYGQPEEFGAVAAFVTSPMASYMSGSVVTVDGGSTRAL</sequence>
<keyword evidence="5" id="KW-1185">Reference proteome</keyword>
<comment type="caution">
    <text evidence="4">The sequence shown here is derived from an EMBL/GenBank/DDBJ whole genome shotgun (WGS) entry which is preliminary data.</text>
</comment>
<accession>A0A917BNK8</accession>
<dbReference type="PRINTS" id="PR00081">
    <property type="entry name" value="GDHRDH"/>
</dbReference>
<dbReference type="RefSeq" id="WP_188429153.1">
    <property type="nucleotide sequence ID" value="NZ_BAABKH010000005.1"/>
</dbReference>
<dbReference type="InterPro" id="IPR002347">
    <property type="entry name" value="SDR_fam"/>
</dbReference>
<evidence type="ECO:0000256" key="2">
    <source>
        <dbReference type="ARBA" id="ARBA00023002"/>
    </source>
</evidence>
<dbReference type="PANTHER" id="PTHR43943:SF17">
    <property type="entry name" value="3-PHENYLPROPIONATE-DIHYDRODIOL_CINNAMIC ACID-DIHYDRODIOL DEHYDROGENASE"/>
    <property type="match status" value="1"/>
</dbReference>
<dbReference type="SMART" id="SM00822">
    <property type="entry name" value="PKS_KR"/>
    <property type="match status" value="1"/>
</dbReference>
<dbReference type="PANTHER" id="PTHR43943">
    <property type="entry name" value="DEHYDROGENASE/REDUCTASE (SDR FAMILY) MEMBER 4"/>
    <property type="match status" value="1"/>
</dbReference>
<dbReference type="InterPro" id="IPR057326">
    <property type="entry name" value="KR_dom"/>
</dbReference>
<protein>
    <submittedName>
        <fullName evidence="4">Oxidoreductase</fullName>
    </submittedName>
</protein>
<name>A0A917BNK8_9MICO</name>
<gene>
    <name evidence="4" type="ORF">GCM10011366_14590</name>
</gene>
<evidence type="ECO:0000256" key="1">
    <source>
        <dbReference type="ARBA" id="ARBA00006484"/>
    </source>
</evidence>
<keyword evidence="2" id="KW-0560">Oxidoreductase</keyword>
<dbReference type="EMBL" id="BMEM01000001">
    <property type="protein sequence ID" value="GGF47864.1"/>
    <property type="molecule type" value="Genomic_DNA"/>
</dbReference>
<organism evidence="4 5">
    <name type="scientific">Ornithinimicrobium tianjinense</name>
    <dbReference type="NCBI Taxonomy" id="1195761"/>
    <lineage>
        <taxon>Bacteria</taxon>
        <taxon>Bacillati</taxon>
        <taxon>Actinomycetota</taxon>
        <taxon>Actinomycetes</taxon>
        <taxon>Micrococcales</taxon>
        <taxon>Ornithinimicrobiaceae</taxon>
        <taxon>Ornithinimicrobium</taxon>
    </lineage>
</organism>
<dbReference type="SUPFAM" id="SSF51735">
    <property type="entry name" value="NAD(P)-binding Rossmann-fold domains"/>
    <property type="match status" value="1"/>
</dbReference>
<feature type="domain" description="Ketoreductase" evidence="3">
    <location>
        <begin position="8"/>
        <end position="177"/>
    </location>
</feature>
<proteinExistence type="inferred from homology"/>
<dbReference type="InterPro" id="IPR036291">
    <property type="entry name" value="NAD(P)-bd_dom_sf"/>
</dbReference>
<dbReference type="Proteomes" id="UP000605670">
    <property type="component" value="Unassembled WGS sequence"/>
</dbReference>
<comment type="similarity">
    <text evidence="1">Belongs to the short-chain dehydrogenases/reductases (SDR) family.</text>
</comment>
<evidence type="ECO:0000313" key="4">
    <source>
        <dbReference type="EMBL" id="GGF47864.1"/>
    </source>
</evidence>
<reference evidence="4" key="2">
    <citation type="submission" date="2020-09" db="EMBL/GenBank/DDBJ databases">
        <authorList>
            <person name="Sun Q."/>
            <person name="Zhou Y."/>
        </authorList>
    </citation>
    <scope>NUCLEOTIDE SEQUENCE</scope>
    <source>
        <strain evidence="4">CGMCC 1.12160</strain>
    </source>
</reference>
<evidence type="ECO:0000313" key="5">
    <source>
        <dbReference type="Proteomes" id="UP000605670"/>
    </source>
</evidence>
<dbReference type="Gene3D" id="3.40.50.720">
    <property type="entry name" value="NAD(P)-binding Rossmann-like Domain"/>
    <property type="match status" value="1"/>
</dbReference>
<dbReference type="GO" id="GO:0016491">
    <property type="term" value="F:oxidoreductase activity"/>
    <property type="evidence" value="ECO:0007669"/>
    <property type="project" value="UniProtKB-KW"/>
</dbReference>
<reference evidence="4" key="1">
    <citation type="journal article" date="2014" name="Int. J. Syst. Evol. Microbiol.">
        <title>Complete genome sequence of Corynebacterium casei LMG S-19264T (=DSM 44701T), isolated from a smear-ripened cheese.</title>
        <authorList>
            <consortium name="US DOE Joint Genome Institute (JGI-PGF)"/>
            <person name="Walter F."/>
            <person name="Albersmeier A."/>
            <person name="Kalinowski J."/>
            <person name="Ruckert C."/>
        </authorList>
    </citation>
    <scope>NUCLEOTIDE SEQUENCE</scope>
    <source>
        <strain evidence="4">CGMCC 1.12160</strain>
    </source>
</reference>